<proteinExistence type="predicted"/>
<feature type="compositionally biased region" description="Basic and acidic residues" evidence="1">
    <location>
        <begin position="42"/>
        <end position="62"/>
    </location>
</feature>
<feature type="region of interest" description="Disordered" evidence="1">
    <location>
        <begin position="140"/>
        <end position="173"/>
    </location>
</feature>
<feature type="compositionally biased region" description="Basic residues" evidence="1">
    <location>
        <begin position="372"/>
        <end position="391"/>
    </location>
</feature>
<feature type="compositionally biased region" description="Polar residues" evidence="1">
    <location>
        <begin position="226"/>
        <end position="245"/>
    </location>
</feature>
<dbReference type="EMBL" id="CYKH01000333">
    <property type="protein sequence ID" value="CUF47521.1"/>
    <property type="molecule type" value="Genomic_DNA"/>
</dbReference>
<feature type="compositionally biased region" description="Polar residues" evidence="1">
    <location>
        <begin position="432"/>
        <end position="459"/>
    </location>
</feature>
<protein>
    <submittedName>
        <fullName evidence="2">Uncharacterized protein</fullName>
    </submittedName>
</protein>
<name>A0A0S4IMJ9_BODSA</name>
<reference evidence="3" key="1">
    <citation type="submission" date="2015-09" db="EMBL/GenBank/DDBJ databases">
        <authorList>
            <consortium name="Pathogen Informatics"/>
        </authorList>
    </citation>
    <scope>NUCLEOTIDE SEQUENCE [LARGE SCALE GENOMIC DNA]</scope>
    <source>
        <strain evidence="3">Lake Konstanz</strain>
    </source>
</reference>
<feature type="compositionally biased region" description="Polar residues" evidence="1">
    <location>
        <begin position="76"/>
        <end position="89"/>
    </location>
</feature>
<dbReference type="AlphaFoldDB" id="A0A0S4IMJ9"/>
<organism evidence="2 3">
    <name type="scientific">Bodo saltans</name>
    <name type="common">Flagellated protozoan</name>
    <dbReference type="NCBI Taxonomy" id="75058"/>
    <lineage>
        <taxon>Eukaryota</taxon>
        <taxon>Discoba</taxon>
        <taxon>Euglenozoa</taxon>
        <taxon>Kinetoplastea</taxon>
        <taxon>Metakinetoplastina</taxon>
        <taxon>Eubodonida</taxon>
        <taxon>Bodonidae</taxon>
        <taxon>Bodo</taxon>
    </lineage>
</organism>
<feature type="compositionally biased region" description="Polar residues" evidence="1">
    <location>
        <begin position="414"/>
        <end position="423"/>
    </location>
</feature>
<feature type="compositionally biased region" description="Polar residues" evidence="1">
    <location>
        <begin position="507"/>
        <end position="516"/>
    </location>
</feature>
<dbReference type="VEuPathDB" id="TriTrypDB:BSAL_93090"/>
<feature type="region of interest" description="Disordered" evidence="1">
    <location>
        <begin position="358"/>
        <end position="459"/>
    </location>
</feature>
<feature type="compositionally biased region" description="Polar residues" evidence="1">
    <location>
        <begin position="11"/>
        <end position="21"/>
    </location>
</feature>
<feature type="compositionally biased region" description="Polar residues" evidence="1">
    <location>
        <begin position="140"/>
        <end position="171"/>
    </location>
</feature>
<sequence length="516" mass="54799">MGNACIVGDVITSSSPQSLTPRCSRGTPAGLPTASSTMGPSTERRSPPTQRRELSASRRVTVEDSITMVVTAPPLMTSSPRQGSIPPQNDRTKGTVEGTSTTTFEFDEKVQTSVPRPPQPPAAAAAATTRVANNFRASLANSLPSTPQSNPLAHRSSASPATSRGGWSSVVSPPPALDLRSALRGTSSHEHDDEVFEDPSALDCFDASPLGASPRTTTTSHHTSSAVRSCTVSPRSESCESTSNRPPRVSFRSYAVVMGEEEGDEDQITSPPLSSVAVVEPAAVDPTTVIIMVPRRIPAAPNLPCLLRPPQLLLRGGHSSSAHNVVSMSSVLMTPLRSSQSDMDSFFGEVGIAPSTASMLVSLPPPSPQRHQIARKKLPHSQHHHHHHHHQGQQQQQQRTTQASPPASYHHHNNNSNLITSSPMIPRHLGSVGTQPSQQDHLEPQQQVQRSVSQLNHSASISQHASMDDVTLFMKLSSASVSEVAAGGGDVTPCTSPTCHHNHSNDDLSTAAVQID</sequence>
<evidence type="ECO:0000313" key="2">
    <source>
        <dbReference type="EMBL" id="CUF47521.1"/>
    </source>
</evidence>
<gene>
    <name evidence="2" type="ORF">BSAL_62815</name>
</gene>
<evidence type="ECO:0000256" key="1">
    <source>
        <dbReference type="SAM" id="MobiDB-lite"/>
    </source>
</evidence>
<keyword evidence="3" id="KW-1185">Reference proteome</keyword>
<accession>A0A0S4IMJ9</accession>
<dbReference type="Proteomes" id="UP000051952">
    <property type="component" value="Unassembled WGS sequence"/>
</dbReference>
<feature type="region of interest" description="Disordered" evidence="1">
    <location>
        <begin position="497"/>
        <end position="516"/>
    </location>
</feature>
<feature type="compositionally biased region" description="Low complexity" evidence="1">
    <location>
        <begin position="95"/>
        <end position="104"/>
    </location>
</feature>
<feature type="region of interest" description="Disordered" evidence="1">
    <location>
        <begin position="1"/>
        <end position="128"/>
    </location>
</feature>
<feature type="region of interest" description="Disordered" evidence="1">
    <location>
        <begin position="206"/>
        <end position="246"/>
    </location>
</feature>
<feature type="compositionally biased region" description="Low complexity" evidence="1">
    <location>
        <begin position="216"/>
        <end position="225"/>
    </location>
</feature>
<evidence type="ECO:0000313" key="3">
    <source>
        <dbReference type="Proteomes" id="UP000051952"/>
    </source>
</evidence>